<accession>A0A7G1HQ40</accession>
<feature type="region of interest" description="Disordered" evidence="2">
    <location>
        <begin position="154"/>
        <end position="174"/>
    </location>
</feature>
<proteinExistence type="predicted"/>
<dbReference type="EMBL" id="AP023322">
    <property type="protein sequence ID" value="BCI61805.1"/>
    <property type="molecule type" value="Genomic_DNA"/>
</dbReference>
<evidence type="ECO:0000256" key="2">
    <source>
        <dbReference type="SAM" id="MobiDB-lite"/>
    </source>
</evidence>
<dbReference type="KEGG" id="copr:Cop2CBH44_01580"/>
<feature type="compositionally biased region" description="Polar residues" evidence="2">
    <location>
        <begin position="162"/>
        <end position="174"/>
    </location>
</feature>
<gene>
    <name evidence="3" type="ORF">Cop2CBH44_01580</name>
</gene>
<feature type="coiled-coil region" evidence="1">
    <location>
        <begin position="41"/>
        <end position="75"/>
    </location>
</feature>
<reference evidence="4" key="1">
    <citation type="submission" date="2020-07" db="EMBL/GenBank/DDBJ databases">
        <title>Complete genome sequencing of Coprobacter sp. strain 2CBH44.</title>
        <authorList>
            <person name="Sakamoto M."/>
            <person name="Murakami T."/>
            <person name="Mori H."/>
        </authorList>
    </citation>
    <scope>NUCLEOTIDE SEQUENCE [LARGE SCALE GENOMIC DNA]</scope>
    <source>
        <strain evidence="4">2CBH44</strain>
    </source>
</reference>
<keyword evidence="4" id="KW-1185">Reference proteome</keyword>
<dbReference type="Gene3D" id="1.20.5.170">
    <property type="match status" value="1"/>
</dbReference>
<evidence type="ECO:0000313" key="4">
    <source>
        <dbReference type="Proteomes" id="UP000594042"/>
    </source>
</evidence>
<dbReference type="AlphaFoldDB" id="A0A7G1HQ40"/>
<keyword evidence="1" id="KW-0175">Coiled coil</keyword>
<dbReference type="RefSeq" id="WP_200755350.1">
    <property type="nucleotide sequence ID" value="NZ_AP023322.1"/>
</dbReference>
<evidence type="ECO:0000256" key="1">
    <source>
        <dbReference type="SAM" id="Coils"/>
    </source>
</evidence>
<name>A0A7G1HQ40_9BACT</name>
<evidence type="ECO:0000313" key="3">
    <source>
        <dbReference type="EMBL" id="BCI61805.1"/>
    </source>
</evidence>
<organism evidence="3 4">
    <name type="scientific">Coprobacter secundus subsp. similis</name>
    <dbReference type="NCBI Taxonomy" id="2751153"/>
    <lineage>
        <taxon>Bacteria</taxon>
        <taxon>Pseudomonadati</taxon>
        <taxon>Bacteroidota</taxon>
        <taxon>Bacteroidia</taxon>
        <taxon>Bacteroidales</taxon>
        <taxon>Barnesiellaceae</taxon>
        <taxon>Coprobacter</taxon>
    </lineage>
</organism>
<protein>
    <submittedName>
        <fullName evidence="3">Uncharacterized protein</fullName>
    </submittedName>
</protein>
<sequence>MNRNVLKSVAVVAAFLVGVSINDSCGDSPYGGDTAELWSSVRSLTEEVAELRTENKDLRDEIARLKKEVADLGNGEGNTSGEFLVDGLYFDRNGQVSSKPKRQTGDESGFSLVEYRYDDQGREKTRIYYAKGYTTTYGYSYSGKNVTSIQTTEYDPSVYPDSKNTSSTSVTEYY</sequence>
<dbReference type="Proteomes" id="UP000594042">
    <property type="component" value="Chromosome"/>
</dbReference>